<reference evidence="1" key="2">
    <citation type="submission" date="2015-03" db="EMBL/GenBank/DDBJ databases">
        <title>Genome sequence of Pseudoalteromonas citrea.</title>
        <authorList>
            <person name="Xie B.-B."/>
            <person name="Rong J.-C."/>
            <person name="Qin Q.-L."/>
            <person name="Zhang Y.-Z."/>
        </authorList>
    </citation>
    <scope>NUCLEOTIDE SEQUENCE</scope>
    <source>
        <strain evidence="1">DSM 8771</strain>
    </source>
</reference>
<accession>A0AAD4AJW7</accession>
<reference evidence="1" key="1">
    <citation type="journal article" date="2012" name="J. Bacteriol.">
        <title>Genome sequences of type strains of seven species of the marine bacterium Pseudoalteromonas.</title>
        <authorList>
            <person name="Xie B.B."/>
            <person name="Shu Y.L."/>
            <person name="Qin Q.L."/>
            <person name="Rong J.C."/>
            <person name="Zhang X.Y."/>
            <person name="Chen X.L."/>
            <person name="Shi M."/>
            <person name="He H.L."/>
            <person name="Zhou B.C."/>
            <person name="Zhang Y.Z."/>
        </authorList>
    </citation>
    <scope>NUCLEOTIDE SEQUENCE</scope>
    <source>
        <strain evidence="1">DSM 8771</strain>
    </source>
</reference>
<proteinExistence type="predicted"/>
<dbReference type="AlphaFoldDB" id="A0AAD4AJW7"/>
<name>A0AAD4AJW7_9GAMM</name>
<dbReference type="EMBL" id="AHBZ03000015">
    <property type="protein sequence ID" value="KAF7772259.1"/>
    <property type="molecule type" value="Genomic_DNA"/>
</dbReference>
<gene>
    <name evidence="1" type="ORF">PCIT_a2296</name>
</gene>
<evidence type="ECO:0000313" key="1">
    <source>
        <dbReference type="EMBL" id="KAF7772259.1"/>
    </source>
</evidence>
<comment type="caution">
    <text evidence="1">The sequence shown here is derived from an EMBL/GenBank/DDBJ whole genome shotgun (WGS) entry which is preliminary data.</text>
</comment>
<evidence type="ECO:0000313" key="2">
    <source>
        <dbReference type="Proteomes" id="UP000016487"/>
    </source>
</evidence>
<sequence length="41" mass="4414">MSKTTRVLSGEGQTRTPSILFLANASILRNKHNITVQSTAA</sequence>
<organism evidence="1 2">
    <name type="scientific">Pseudoalteromonas citrea</name>
    <dbReference type="NCBI Taxonomy" id="43655"/>
    <lineage>
        <taxon>Bacteria</taxon>
        <taxon>Pseudomonadati</taxon>
        <taxon>Pseudomonadota</taxon>
        <taxon>Gammaproteobacteria</taxon>
        <taxon>Alteromonadales</taxon>
        <taxon>Pseudoalteromonadaceae</taxon>
        <taxon>Pseudoalteromonas</taxon>
    </lineage>
</organism>
<dbReference type="Proteomes" id="UP000016487">
    <property type="component" value="Unassembled WGS sequence"/>
</dbReference>
<protein>
    <submittedName>
        <fullName evidence="1">Uncharacterized protein</fullName>
    </submittedName>
</protein>